<feature type="transmembrane region" description="Helical" evidence="1">
    <location>
        <begin position="30"/>
        <end position="52"/>
    </location>
</feature>
<evidence type="ECO:0000256" key="1">
    <source>
        <dbReference type="SAM" id="Phobius"/>
    </source>
</evidence>
<sequence length="141" mass="14437">MTFLNPNGPTTNGTAGGLIPNARRVDGQRLLSVVAIPFAAAIAMATAVAGIGGVTDPIAEAGGAMAFVLGFVKFCYLAVSMAHLSGAIAERTTGGLPAGLWLDEIDQPEPLTKETFWHAFPNHLDGAAIAGCVTLLCFLLA</sequence>
<protein>
    <submittedName>
        <fullName evidence="2">Uncharacterized protein</fullName>
    </submittedName>
</protein>
<name>A0ABS4SEI8_9PROT</name>
<keyword evidence="3" id="KW-1185">Reference proteome</keyword>
<proteinExistence type="predicted"/>
<organism evidence="2 3">
    <name type="scientific">Azospirillum rugosum</name>
    <dbReference type="NCBI Taxonomy" id="416170"/>
    <lineage>
        <taxon>Bacteria</taxon>
        <taxon>Pseudomonadati</taxon>
        <taxon>Pseudomonadota</taxon>
        <taxon>Alphaproteobacteria</taxon>
        <taxon>Rhodospirillales</taxon>
        <taxon>Azospirillaceae</taxon>
        <taxon>Azospirillum</taxon>
    </lineage>
</organism>
<dbReference type="EMBL" id="JAGINP010000002">
    <property type="protein sequence ID" value="MBP2290981.1"/>
    <property type="molecule type" value="Genomic_DNA"/>
</dbReference>
<dbReference type="RefSeq" id="WP_209764104.1">
    <property type="nucleotide sequence ID" value="NZ_JAGINP010000002.1"/>
</dbReference>
<accession>A0ABS4SEI8</accession>
<keyword evidence="1" id="KW-1133">Transmembrane helix</keyword>
<dbReference type="Proteomes" id="UP000781958">
    <property type="component" value="Unassembled WGS sequence"/>
</dbReference>
<comment type="caution">
    <text evidence="2">The sequence shown here is derived from an EMBL/GenBank/DDBJ whole genome shotgun (WGS) entry which is preliminary data.</text>
</comment>
<reference evidence="2 3" key="1">
    <citation type="submission" date="2021-03" db="EMBL/GenBank/DDBJ databases">
        <title>Genomic Encyclopedia of Type Strains, Phase III (KMG-III): the genomes of soil and plant-associated and newly described type strains.</title>
        <authorList>
            <person name="Whitman W."/>
        </authorList>
    </citation>
    <scope>NUCLEOTIDE SEQUENCE [LARGE SCALE GENOMIC DNA]</scope>
    <source>
        <strain evidence="2 3">IMMIB AFH-6</strain>
    </source>
</reference>
<feature type="transmembrane region" description="Helical" evidence="1">
    <location>
        <begin position="58"/>
        <end position="79"/>
    </location>
</feature>
<keyword evidence="1" id="KW-0812">Transmembrane</keyword>
<keyword evidence="1" id="KW-0472">Membrane</keyword>
<evidence type="ECO:0000313" key="2">
    <source>
        <dbReference type="EMBL" id="MBP2290981.1"/>
    </source>
</evidence>
<evidence type="ECO:0000313" key="3">
    <source>
        <dbReference type="Proteomes" id="UP000781958"/>
    </source>
</evidence>
<gene>
    <name evidence="2" type="ORF">J2851_000723</name>
</gene>